<keyword evidence="3" id="KW-1185">Reference proteome</keyword>
<protein>
    <submittedName>
        <fullName evidence="2">Uncharacterized protein</fullName>
    </submittedName>
</protein>
<evidence type="ECO:0000313" key="3">
    <source>
        <dbReference type="Proteomes" id="UP001152320"/>
    </source>
</evidence>
<dbReference type="EMBL" id="JAIZAY010000013">
    <property type="protein sequence ID" value="KAJ8030872.1"/>
    <property type="molecule type" value="Genomic_DNA"/>
</dbReference>
<name>A0A9Q1BQ93_HOLLE</name>
<keyword evidence="1" id="KW-1133">Transmembrane helix</keyword>
<evidence type="ECO:0000313" key="2">
    <source>
        <dbReference type="EMBL" id="KAJ8030872.1"/>
    </source>
</evidence>
<proteinExistence type="predicted"/>
<reference evidence="2" key="1">
    <citation type="submission" date="2021-10" db="EMBL/GenBank/DDBJ databases">
        <title>Tropical sea cucumber genome reveals ecological adaptation and Cuvierian tubules defense mechanism.</title>
        <authorList>
            <person name="Chen T."/>
        </authorList>
    </citation>
    <scope>NUCLEOTIDE SEQUENCE</scope>
    <source>
        <strain evidence="2">Nanhai2018</strain>
        <tissue evidence="2">Muscle</tissue>
    </source>
</reference>
<dbReference type="AlphaFoldDB" id="A0A9Q1BQ93"/>
<evidence type="ECO:0000256" key="1">
    <source>
        <dbReference type="SAM" id="Phobius"/>
    </source>
</evidence>
<organism evidence="2 3">
    <name type="scientific">Holothuria leucospilota</name>
    <name type="common">Black long sea cucumber</name>
    <name type="synonym">Mertensiothuria leucospilota</name>
    <dbReference type="NCBI Taxonomy" id="206669"/>
    <lineage>
        <taxon>Eukaryota</taxon>
        <taxon>Metazoa</taxon>
        <taxon>Echinodermata</taxon>
        <taxon>Eleutherozoa</taxon>
        <taxon>Echinozoa</taxon>
        <taxon>Holothuroidea</taxon>
        <taxon>Aspidochirotacea</taxon>
        <taxon>Aspidochirotida</taxon>
        <taxon>Holothuriidae</taxon>
        <taxon>Holothuria</taxon>
    </lineage>
</organism>
<keyword evidence="1" id="KW-0472">Membrane</keyword>
<feature type="transmembrane region" description="Helical" evidence="1">
    <location>
        <begin position="43"/>
        <end position="66"/>
    </location>
</feature>
<gene>
    <name evidence="2" type="ORF">HOLleu_27412</name>
</gene>
<comment type="caution">
    <text evidence="2">The sequence shown here is derived from an EMBL/GenBank/DDBJ whole genome shotgun (WGS) entry which is preliminary data.</text>
</comment>
<accession>A0A9Q1BQ93</accession>
<sequence length="118" mass="12530">MESIAHSVFLALFHSLIAPSDKSQFTPYYYYGGDSGDRARSHFVLSIILCILFFGQGVISIIGASFTCGALRGNGSAATHTVTHQHAQPSIVINEPAPPYFTVVTSPTAPASDMPNNG</sequence>
<dbReference type="Proteomes" id="UP001152320">
    <property type="component" value="Chromosome 13"/>
</dbReference>
<keyword evidence="1" id="KW-0812">Transmembrane</keyword>